<dbReference type="GO" id="GO:0005524">
    <property type="term" value="F:ATP binding"/>
    <property type="evidence" value="ECO:0007669"/>
    <property type="project" value="UniProtKB-UniRule"/>
</dbReference>
<dbReference type="Gene3D" id="1.20.120.720">
    <property type="entry name" value="Myosin VI head, motor domain, U50 subdomain"/>
    <property type="match status" value="1"/>
</dbReference>
<dbReference type="GO" id="GO:0007015">
    <property type="term" value="P:actin filament organization"/>
    <property type="evidence" value="ECO:0007669"/>
    <property type="project" value="TreeGrafter"/>
</dbReference>
<dbReference type="Gene3D" id="3.30.70.1590">
    <property type="match status" value="1"/>
</dbReference>
<dbReference type="PROSITE" id="PS51126">
    <property type="entry name" value="DILUTE"/>
    <property type="match status" value="1"/>
</dbReference>
<dbReference type="CTD" id="565267"/>
<evidence type="ECO:0000259" key="19">
    <source>
        <dbReference type="PROSITE" id="PS51456"/>
    </source>
</evidence>
<dbReference type="RefSeq" id="XP_030629065.1">
    <property type="nucleotide sequence ID" value="XM_030773205.1"/>
</dbReference>
<dbReference type="GO" id="GO:0016459">
    <property type="term" value="C:myosin complex"/>
    <property type="evidence" value="ECO:0007669"/>
    <property type="project" value="UniProtKB-KW"/>
</dbReference>
<dbReference type="FunFam" id="1.20.5.190:FF:000006">
    <property type="entry name" value="Myosin VA"/>
    <property type="match status" value="1"/>
</dbReference>
<comment type="catalytic activity">
    <reaction evidence="11">
        <text>ATP + H2O = ADP + phosphate + H(+)</text>
        <dbReference type="Rhea" id="RHEA:13065"/>
        <dbReference type="ChEBI" id="CHEBI:15377"/>
        <dbReference type="ChEBI" id="CHEBI:15378"/>
        <dbReference type="ChEBI" id="CHEBI:30616"/>
        <dbReference type="ChEBI" id="CHEBI:43474"/>
        <dbReference type="ChEBI" id="CHEBI:456216"/>
    </reaction>
    <physiologicalReaction direction="left-to-right" evidence="11">
        <dbReference type="Rhea" id="RHEA:13066"/>
    </physiologicalReaction>
</comment>
<feature type="compositionally biased region" description="Polar residues" evidence="17">
    <location>
        <begin position="1109"/>
        <end position="1129"/>
    </location>
</feature>
<keyword evidence="7 16" id="KW-0175">Coiled coil</keyword>
<protein>
    <recommendedName>
        <fullName evidence="13">Unconventional myosin-Va</fullName>
    </recommendedName>
    <alternativeName>
        <fullName evidence="14">Dilute myosin heavy chain, non-muscle</fullName>
    </alternativeName>
</protein>
<evidence type="ECO:0000256" key="9">
    <source>
        <dbReference type="ARBA" id="ARBA00023175"/>
    </source>
</evidence>
<evidence type="ECO:0000256" key="2">
    <source>
        <dbReference type="ARBA" id="ARBA00022553"/>
    </source>
</evidence>
<dbReference type="SMART" id="SM01132">
    <property type="entry name" value="DIL"/>
    <property type="match status" value="1"/>
</dbReference>
<feature type="coiled-coil region" evidence="16">
    <location>
        <begin position="976"/>
        <end position="1089"/>
    </location>
</feature>
<comment type="similarity">
    <text evidence="1 15">Belongs to the TRAFAC class myosin-kinesin ATPase superfamily. Myosin family.</text>
</comment>
<evidence type="ECO:0000313" key="22">
    <source>
        <dbReference type="RefSeq" id="XP_030629065.1"/>
    </source>
</evidence>
<feature type="coiled-coil region" evidence="16">
    <location>
        <begin position="906"/>
        <end position="947"/>
    </location>
</feature>
<evidence type="ECO:0000256" key="17">
    <source>
        <dbReference type="SAM" id="MobiDB-lite"/>
    </source>
</evidence>
<evidence type="ECO:0000256" key="5">
    <source>
        <dbReference type="ARBA" id="ARBA00022840"/>
    </source>
</evidence>
<evidence type="ECO:0000259" key="18">
    <source>
        <dbReference type="PROSITE" id="PS51126"/>
    </source>
</evidence>
<gene>
    <name evidence="22" type="primary">myo5ab</name>
</gene>
<dbReference type="SUPFAM" id="SSF52540">
    <property type="entry name" value="P-loop containing nucleoside triphosphate hydrolases"/>
    <property type="match status" value="3"/>
</dbReference>
<dbReference type="Proteomes" id="UP000504632">
    <property type="component" value="Chromosome 5"/>
</dbReference>
<dbReference type="Pfam" id="PF01843">
    <property type="entry name" value="DIL"/>
    <property type="match status" value="1"/>
</dbReference>
<evidence type="ECO:0000259" key="20">
    <source>
        <dbReference type="PROSITE" id="PS51844"/>
    </source>
</evidence>
<dbReference type="Pfam" id="PF25966">
    <property type="entry name" value="Myo5a"/>
    <property type="match status" value="1"/>
</dbReference>
<dbReference type="PROSITE" id="PS51456">
    <property type="entry name" value="MYOSIN_MOTOR"/>
    <property type="match status" value="1"/>
</dbReference>
<evidence type="ECO:0000256" key="4">
    <source>
        <dbReference type="ARBA" id="ARBA00022741"/>
    </source>
</evidence>
<dbReference type="InterPro" id="IPR004009">
    <property type="entry name" value="SH3_Myosin"/>
</dbReference>
<keyword evidence="8 15" id="KW-0518">Myosin</keyword>
<dbReference type="PROSITE" id="PS51844">
    <property type="entry name" value="SH3_LIKE"/>
    <property type="match status" value="1"/>
</dbReference>
<dbReference type="Gene3D" id="1.10.10.820">
    <property type="match status" value="1"/>
</dbReference>
<feature type="region of interest" description="Disordered" evidence="17">
    <location>
        <begin position="1405"/>
        <end position="1424"/>
    </location>
</feature>
<name>A0A6J2V7Z0_CHACN</name>
<dbReference type="GO" id="GO:0048731">
    <property type="term" value="P:system development"/>
    <property type="evidence" value="ECO:0007669"/>
    <property type="project" value="UniProtKB-ARBA"/>
</dbReference>
<feature type="region of interest" description="Actin-binding" evidence="15">
    <location>
        <begin position="634"/>
        <end position="656"/>
    </location>
</feature>
<feature type="coiled-coil region" evidence="16">
    <location>
        <begin position="1146"/>
        <end position="1261"/>
    </location>
</feature>
<evidence type="ECO:0000256" key="8">
    <source>
        <dbReference type="ARBA" id="ARBA00023123"/>
    </source>
</evidence>
<dbReference type="GO" id="GO:0016020">
    <property type="term" value="C:membrane"/>
    <property type="evidence" value="ECO:0007669"/>
    <property type="project" value="TreeGrafter"/>
</dbReference>
<evidence type="ECO:0000256" key="12">
    <source>
        <dbReference type="ARBA" id="ARBA00054098"/>
    </source>
</evidence>
<dbReference type="FunFam" id="3.30.70.1590:FF:000003">
    <property type="entry name" value="Myosin-Va isoform 1"/>
    <property type="match status" value="1"/>
</dbReference>
<dbReference type="Pfam" id="PF00063">
    <property type="entry name" value="Myosin_head"/>
    <property type="match status" value="1"/>
</dbReference>
<keyword evidence="21" id="KW-1185">Reference proteome</keyword>
<reference evidence="22" key="1">
    <citation type="submission" date="2025-08" db="UniProtKB">
        <authorList>
            <consortium name="RefSeq"/>
        </authorList>
    </citation>
    <scope>IDENTIFICATION</scope>
</reference>
<feature type="domain" description="Dilute" evidence="18">
    <location>
        <begin position="1495"/>
        <end position="1771"/>
    </location>
</feature>
<organism evidence="21 22">
    <name type="scientific">Chanos chanos</name>
    <name type="common">Milkfish</name>
    <name type="synonym">Mugil chanos</name>
    <dbReference type="NCBI Taxonomy" id="29144"/>
    <lineage>
        <taxon>Eukaryota</taxon>
        <taxon>Metazoa</taxon>
        <taxon>Chordata</taxon>
        <taxon>Craniata</taxon>
        <taxon>Vertebrata</taxon>
        <taxon>Euteleostomi</taxon>
        <taxon>Actinopterygii</taxon>
        <taxon>Neopterygii</taxon>
        <taxon>Teleostei</taxon>
        <taxon>Ostariophysi</taxon>
        <taxon>Gonorynchiformes</taxon>
        <taxon>Chanidae</taxon>
        <taxon>Chanos</taxon>
    </lineage>
</organism>
<dbReference type="Gene3D" id="1.20.58.530">
    <property type="match status" value="1"/>
</dbReference>
<dbReference type="Gene3D" id="1.20.5.190">
    <property type="match status" value="3"/>
</dbReference>
<dbReference type="Pfam" id="PF00612">
    <property type="entry name" value="IQ"/>
    <property type="match status" value="6"/>
</dbReference>
<feature type="domain" description="Myosin motor" evidence="19">
    <location>
        <begin position="69"/>
        <end position="754"/>
    </location>
</feature>
<keyword evidence="10 15" id="KW-0009">Actin-binding</keyword>
<dbReference type="InterPro" id="IPR027417">
    <property type="entry name" value="P-loop_NTPase"/>
</dbReference>
<evidence type="ECO:0000256" key="14">
    <source>
        <dbReference type="ARBA" id="ARBA00076270"/>
    </source>
</evidence>
<dbReference type="GO" id="GO:0005737">
    <property type="term" value="C:cytoplasm"/>
    <property type="evidence" value="ECO:0007669"/>
    <property type="project" value="TreeGrafter"/>
</dbReference>
<feature type="region of interest" description="Disordered" evidence="17">
    <location>
        <begin position="599"/>
        <end position="618"/>
    </location>
</feature>
<comment type="function">
    <text evidence="12">Processive actin-based motor that can move in large steps approximating the 36-nm pseudo-repeat of the actin filament. Can hydrolyze ATP in the presence of actin, which is essential for its function as a motor protein. Involved in melanosome transport. Also mediates the transport of vesicles to the plasma membrane. May also be required for some polarization process involved in dendrite formation.</text>
</comment>
<evidence type="ECO:0000256" key="3">
    <source>
        <dbReference type="ARBA" id="ARBA00022737"/>
    </source>
</evidence>
<dbReference type="InParanoid" id="A0A6J2V7Z0"/>
<dbReference type="InterPro" id="IPR000048">
    <property type="entry name" value="IQ_motif_EF-hand-BS"/>
</dbReference>
<keyword evidence="5 15" id="KW-0067">ATP-binding</keyword>
<dbReference type="CDD" id="cd23767">
    <property type="entry name" value="IQCD"/>
    <property type="match status" value="1"/>
</dbReference>
<evidence type="ECO:0000313" key="21">
    <source>
        <dbReference type="Proteomes" id="UP000504632"/>
    </source>
</evidence>
<evidence type="ECO:0000256" key="13">
    <source>
        <dbReference type="ARBA" id="ARBA00068036"/>
    </source>
</evidence>
<dbReference type="FunFam" id="1.20.58.530:FF:000002">
    <property type="entry name" value="Class V myosin"/>
    <property type="match status" value="1"/>
</dbReference>
<evidence type="ECO:0000256" key="10">
    <source>
        <dbReference type="ARBA" id="ARBA00023203"/>
    </source>
</evidence>
<evidence type="ECO:0000256" key="15">
    <source>
        <dbReference type="PROSITE-ProRule" id="PRU00782"/>
    </source>
</evidence>
<keyword evidence="2" id="KW-0597">Phosphoprotein</keyword>
<dbReference type="FunFam" id="3.40.850.10:FF:000089">
    <property type="entry name" value="Myosin VC"/>
    <property type="match status" value="1"/>
</dbReference>
<evidence type="ECO:0000256" key="6">
    <source>
        <dbReference type="ARBA" id="ARBA00022860"/>
    </source>
</evidence>
<dbReference type="FunFam" id="1.20.5.190:FF:000001">
    <property type="entry name" value="unconventional myosin-Va"/>
    <property type="match status" value="2"/>
</dbReference>
<feature type="compositionally biased region" description="Polar residues" evidence="17">
    <location>
        <begin position="604"/>
        <end position="618"/>
    </location>
</feature>
<dbReference type="InterPro" id="IPR036961">
    <property type="entry name" value="Kinesin_motor_dom_sf"/>
</dbReference>
<evidence type="ECO:0000256" key="11">
    <source>
        <dbReference type="ARBA" id="ARBA00048778"/>
    </source>
</evidence>
<proteinExistence type="inferred from homology"/>
<dbReference type="Gene3D" id="3.40.850.10">
    <property type="entry name" value="Kinesin motor domain"/>
    <property type="match status" value="1"/>
</dbReference>
<evidence type="ECO:0000256" key="7">
    <source>
        <dbReference type="ARBA" id="ARBA00023054"/>
    </source>
</evidence>
<feature type="compositionally biased region" description="Polar residues" evidence="17">
    <location>
        <begin position="1410"/>
        <end position="1424"/>
    </location>
</feature>
<feature type="domain" description="Myosin N-terminal SH3-like" evidence="20">
    <location>
        <begin position="8"/>
        <end position="60"/>
    </location>
</feature>
<dbReference type="InterPro" id="IPR001609">
    <property type="entry name" value="Myosin_head_motor_dom-like"/>
</dbReference>
<dbReference type="PROSITE" id="PS50096">
    <property type="entry name" value="IQ"/>
    <property type="match status" value="6"/>
</dbReference>
<accession>A0A6J2V7Z0</accession>
<feature type="binding site" evidence="15">
    <location>
        <begin position="163"/>
        <end position="170"/>
    </location>
    <ligand>
        <name>ATP</name>
        <dbReference type="ChEBI" id="CHEBI:30616"/>
    </ligand>
</feature>
<dbReference type="FunFam" id="1.10.10.820:FF:000001">
    <property type="entry name" value="Myosin heavy chain"/>
    <property type="match status" value="1"/>
</dbReference>
<dbReference type="SMART" id="SM00015">
    <property type="entry name" value="IQ"/>
    <property type="match status" value="6"/>
</dbReference>
<dbReference type="OrthoDB" id="6108017at2759"/>
<evidence type="ECO:0000256" key="16">
    <source>
        <dbReference type="SAM" id="Coils"/>
    </source>
</evidence>
<dbReference type="SMART" id="SM00242">
    <property type="entry name" value="MYSc"/>
    <property type="match status" value="1"/>
</dbReference>
<keyword evidence="9 15" id="KW-0505">Motor protein</keyword>
<dbReference type="PRINTS" id="PR00193">
    <property type="entry name" value="MYOSINHEAVY"/>
</dbReference>
<keyword evidence="6" id="KW-0112">Calmodulin-binding</keyword>
<dbReference type="InterPro" id="IPR036103">
    <property type="entry name" value="MYSc_Myo5"/>
</dbReference>
<feature type="region of interest" description="Disordered" evidence="17">
    <location>
        <begin position="1093"/>
        <end position="1130"/>
    </location>
</feature>
<dbReference type="PANTHER" id="PTHR13140:SF273">
    <property type="entry name" value="UNCONVENTIONAL MYOSIN-VA"/>
    <property type="match status" value="1"/>
</dbReference>
<dbReference type="GeneID" id="115811125"/>
<dbReference type="GO" id="GO:0000146">
    <property type="term" value="F:microfilament motor activity"/>
    <property type="evidence" value="ECO:0007669"/>
    <property type="project" value="TreeGrafter"/>
</dbReference>
<dbReference type="CDD" id="cd01380">
    <property type="entry name" value="MYSc_Myo5"/>
    <property type="match status" value="1"/>
</dbReference>
<dbReference type="InterPro" id="IPR002710">
    <property type="entry name" value="Dilute_dom"/>
</dbReference>
<dbReference type="GO" id="GO:0005516">
    <property type="term" value="F:calmodulin binding"/>
    <property type="evidence" value="ECO:0007669"/>
    <property type="project" value="UniProtKB-KW"/>
</dbReference>
<evidence type="ECO:0000256" key="1">
    <source>
        <dbReference type="ARBA" id="ARBA00008314"/>
    </source>
</evidence>
<sequence length="1816" mass="209333">MAASELYSKFARVWIPDGTEVWRSAELAKDYRPGDTSLLLQLEDGTEFEYKLDSKSNSLPPLRNPDILVGENDLTALSYLHEPAVLHNLKVRFIDSKLIYTYCGIVLVAINPYETLPIYGSDIIHAYSGQNMGDMDPHIFAVAEEAYKQMARDERNQSIIVSGESGAGKTVSAKYAMRYFATVSGSSTEANVEEKVLASSPIMEAIGNAKTTRNDNSSRFGKYIEIGFDKKYRILGANMRTYLLEKSRVVFQASDERNYHIFYQLCASSHLPEFKTLMLGSADDFHYANQGRSPVIDGVNDADELQATRKAFSLLGISETHQMGIFQVLAAILHLGNVVVKEQSSERSTIPVNNAHLREFCELMQVSCQDMAHWLCHRKLKTANEIYTKPLPKLQAVNGRDALAKHIYAKLFGWIVSQVNRALHSSTKQHSFIGVLDIYGFETFEINSFEQFCINYANEKLQQQFNMHVFKLEQEEYLREEIPWTLIDFYDNQPCINLIEAKLGILDLLDEECKMPKGSDDSWAQKLYNTHLKKSGHFEKPRLSNKAFQIQHFADKVEYQCEGFLEKNKDTVNEEQISVLKSSKFNLLVELLQEENAARGSDNVPASSRTKMPRVSQSLREHKKTVGLQFRNSLQLLMETLNATTPHYVRCIKPNDVKSPFTLDPSRAVQQLRACGVLETIRISAAGFPSRWTYQEFFSRYRVLMKQKDVLADRKLTCKNVLEQLIKDPDKYQFGKNKIFFRAGQVAYLEKLRADKLRAACIRIQKTIRCWLARKKYLRMRSAAVTIQRYVRGYQARCLGKFLRRTRAAVIIQKNVRMYVARRRYIRQREAAVLIQRLLRGYMARLEYRRALYENKVIVIQSWVRGWLARLQYRRTLAAVVLLQCCVRRVLARRELKKLKIEARSVEHFKKLNVGMENKIMQLQRKVDEQNKENRELSERLNSLGNSHTVETERLRSQLEKLQGVEEEARVRDNRISSLLEELALVRQELEKTREEKETVEEQAKTYRDTMEQMVAELNEKNSLLKGEKEDLNRLIQDQGLQMNEKMEKAYQEDMQQLKVELDEERSHYQNLLSEHLKLKERYADLKAEQEVAVSGERASSPGRESRDSTYSSESQCTHSSEFTESEVSSYGDEDVMKAGMNLPLLLKLQKRVAEIEQQKQKLQSELDAKEEKLQQGVTKEMEELQRALEAERDFEALKRQELESENKRLKRDLNELRQSLSQSAGVGKVAPGSPAYNVLLEQLSTANEELEVRKEEVLILRSQLVSQDALKFKEAFADADSSDTSRSPTCDLHELNEDGELWMAYEGLKETNRLLERQLQEQGQTHETEMRAVKADLQRLREEKERQQQLPQDVRVHASLQHEISRLTRDNLELMDQIGKQDKMVRKLKKQLKIHMKRIEEYEEGAHSDQISPENAFSESRPTVSIPRKERVFQGMLEYRREDENRLLRTLITDLKPRGVAVGLIPGLPAYILFMCLRHADYANDDQRVRTLLNSSINSIKGVLKRKGDDFETVSFWLANTCRFLHCLKQYSGEEAFTKHNTSRQNEHCLSNFDLAEYRQVLSDLAIQIYQQLIKCTEDILQPMIVSGMLEHESIPGVLGVKPTGLRKRTSSTRDEGSHTLDSILQQLELFHTTLLQHATDPELVCQVVKQQFYIICSTTLNHLLLRKDMCSWSKGLQIRYNVCQLEEWLMDRGLHGSGAREMLEPLIQAAQLLQVKKKTPEDAAAICTMCTALSAAQIVKILNLYTPVNEFEERVSQTFIRSIQECLKDRKESPQLLMDTKVIFPVTFPFNPSTVALDTIQIPGSLNLSFLTRV</sequence>
<dbReference type="GO" id="GO:0051015">
    <property type="term" value="F:actin filament binding"/>
    <property type="evidence" value="ECO:0007669"/>
    <property type="project" value="TreeGrafter"/>
</dbReference>
<dbReference type="InterPro" id="IPR058662">
    <property type="entry name" value="Myo5a/b_dom"/>
</dbReference>
<keyword evidence="4 15" id="KW-0547">Nucleotide-binding</keyword>
<dbReference type="PANTHER" id="PTHR13140">
    <property type="entry name" value="MYOSIN"/>
    <property type="match status" value="1"/>
</dbReference>
<keyword evidence="3" id="KW-0677">Repeat</keyword>